<dbReference type="InterPro" id="IPR014710">
    <property type="entry name" value="RmlC-like_jellyroll"/>
</dbReference>
<dbReference type="Proteomes" id="UP001257909">
    <property type="component" value="Unassembled WGS sequence"/>
</dbReference>
<accession>A0ABU1W0B8</accession>
<name>A0ABU1W0B8_9GAMM</name>
<keyword evidence="3" id="KW-1185">Reference proteome</keyword>
<evidence type="ECO:0000313" key="3">
    <source>
        <dbReference type="Proteomes" id="UP001257909"/>
    </source>
</evidence>
<dbReference type="Gene3D" id="2.60.120.10">
    <property type="entry name" value="Jelly Rolls"/>
    <property type="match status" value="1"/>
</dbReference>
<dbReference type="CDD" id="cd00038">
    <property type="entry name" value="CAP_ED"/>
    <property type="match status" value="1"/>
</dbReference>
<comment type="caution">
    <text evidence="2">The sequence shown here is derived from an EMBL/GenBank/DDBJ whole genome shotgun (WGS) entry which is preliminary data.</text>
</comment>
<dbReference type="InterPro" id="IPR018490">
    <property type="entry name" value="cNMP-bd_dom_sf"/>
</dbReference>
<dbReference type="PROSITE" id="PS50042">
    <property type="entry name" value="CNMP_BINDING_3"/>
    <property type="match status" value="1"/>
</dbReference>
<dbReference type="PANTHER" id="PTHR11635">
    <property type="entry name" value="CAMP-DEPENDENT PROTEIN KINASE REGULATORY CHAIN"/>
    <property type="match status" value="1"/>
</dbReference>
<dbReference type="InterPro" id="IPR050503">
    <property type="entry name" value="cAMP-dep_PK_reg_su-like"/>
</dbReference>
<dbReference type="EMBL" id="JAVDWR010000007">
    <property type="protein sequence ID" value="MDR7121416.1"/>
    <property type="molecule type" value="Genomic_DNA"/>
</dbReference>
<protein>
    <submittedName>
        <fullName evidence="2">CRP-like cAMP-binding protein</fullName>
    </submittedName>
</protein>
<evidence type="ECO:0000259" key="1">
    <source>
        <dbReference type="PROSITE" id="PS50042"/>
    </source>
</evidence>
<dbReference type="PANTHER" id="PTHR11635:SF152">
    <property type="entry name" value="CAMP-DEPENDENT PROTEIN KINASE TYPE I REGULATORY SUBUNIT-RELATED"/>
    <property type="match status" value="1"/>
</dbReference>
<proteinExistence type="predicted"/>
<dbReference type="SMART" id="SM00100">
    <property type="entry name" value="cNMP"/>
    <property type="match status" value="1"/>
</dbReference>
<dbReference type="Pfam" id="PF00027">
    <property type="entry name" value="cNMP_binding"/>
    <property type="match status" value="1"/>
</dbReference>
<feature type="domain" description="Cyclic nucleotide-binding" evidence="1">
    <location>
        <begin position="18"/>
        <end position="116"/>
    </location>
</feature>
<evidence type="ECO:0000313" key="2">
    <source>
        <dbReference type="EMBL" id="MDR7121416.1"/>
    </source>
</evidence>
<dbReference type="SUPFAM" id="SSF51206">
    <property type="entry name" value="cAMP-binding domain-like"/>
    <property type="match status" value="1"/>
</dbReference>
<reference evidence="2 3" key="1">
    <citation type="submission" date="2023-07" db="EMBL/GenBank/DDBJ databases">
        <title>Sorghum-associated microbial communities from plants grown in Nebraska, USA.</title>
        <authorList>
            <person name="Schachtman D."/>
        </authorList>
    </citation>
    <scope>NUCLEOTIDE SEQUENCE [LARGE SCALE GENOMIC DNA]</scope>
    <source>
        <strain evidence="2 3">4138</strain>
    </source>
</reference>
<sequence length="168" mass="18948">MSYSNKLRLMEILARLPLFKDLQPADRELVLQMPKAFEVCSQGKALIKEGGYEPFFYIILSGQALVYHRQHKIGQLLPSQFVGEVGFICNEPRSATVIAQTDMVLMKIDSDSFQSLPDRVRSAIKDKIIFGLTQRVAQLSERLIELDGVLPAPRLPSIDEEIQLSNES</sequence>
<dbReference type="InterPro" id="IPR000595">
    <property type="entry name" value="cNMP-bd_dom"/>
</dbReference>
<gene>
    <name evidence="2" type="ORF">J2W69_002367</name>
</gene>
<dbReference type="RefSeq" id="WP_310278518.1">
    <property type="nucleotide sequence ID" value="NZ_JAVDWR010000007.1"/>
</dbReference>
<organism evidence="2 3">
    <name type="scientific">Rheinheimera soli</name>
    <dbReference type="NCBI Taxonomy" id="443616"/>
    <lineage>
        <taxon>Bacteria</taxon>
        <taxon>Pseudomonadati</taxon>
        <taxon>Pseudomonadota</taxon>
        <taxon>Gammaproteobacteria</taxon>
        <taxon>Chromatiales</taxon>
        <taxon>Chromatiaceae</taxon>
        <taxon>Rheinheimera</taxon>
    </lineage>
</organism>